<dbReference type="PANTHER" id="PTHR43861">
    <property type="entry name" value="TRANS-ACONITATE 2-METHYLTRANSFERASE-RELATED"/>
    <property type="match status" value="1"/>
</dbReference>
<dbReference type="EMBL" id="MEVA01000016">
    <property type="protein sequence ID" value="OGC47194.1"/>
    <property type="molecule type" value="Genomic_DNA"/>
</dbReference>
<accession>A0A1F4UQG9</accession>
<evidence type="ECO:0000313" key="2">
    <source>
        <dbReference type="EMBL" id="OGC47194.1"/>
    </source>
</evidence>
<sequence length="243" mass="27443">MFKKYFKYLWAYNKRLRQKYIFDVAVMLKGSVNRFLDLGCDDGSFTMQIGAVCHPKEVYGIEIKGPRAALAEQKGMQVKNSDLNEKFPFESSNFDLIISDQVIEHLVNLDNFVSEIKRVLKPGGYTVICTENLASPHNIFALMLGMQPFTGPNLSSKYQVGYRPLGLKHGEKNIYDTPLDEIEDHKKVMTYKALLALFKAHGLEIISGEGFGYLPFPGLMGKILGKLDKNHSQFIAVLARKPT</sequence>
<reference evidence="2 3" key="1">
    <citation type="journal article" date="2016" name="Nat. Commun.">
        <title>Thousands of microbial genomes shed light on interconnected biogeochemical processes in an aquifer system.</title>
        <authorList>
            <person name="Anantharaman K."/>
            <person name="Brown C.T."/>
            <person name="Hug L.A."/>
            <person name="Sharon I."/>
            <person name="Castelle C.J."/>
            <person name="Probst A.J."/>
            <person name="Thomas B.C."/>
            <person name="Singh A."/>
            <person name="Wilkins M.J."/>
            <person name="Karaoz U."/>
            <person name="Brodie E.L."/>
            <person name="Williams K.H."/>
            <person name="Hubbard S.S."/>
            <person name="Banfield J.F."/>
        </authorList>
    </citation>
    <scope>NUCLEOTIDE SEQUENCE [LARGE SCALE GENOMIC DNA]</scope>
</reference>
<dbReference type="AlphaFoldDB" id="A0A1F4UQG9"/>
<feature type="domain" description="Methyltransferase type 11" evidence="1">
    <location>
        <begin position="36"/>
        <end position="128"/>
    </location>
</feature>
<dbReference type="PANTHER" id="PTHR43861:SF5">
    <property type="entry name" value="BLL5978 PROTEIN"/>
    <property type="match status" value="1"/>
</dbReference>
<evidence type="ECO:0000259" key="1">
    <source>
        <dbReference type="Pfam" id="PF08241"/>
    </source>
</evidence>
<dbReference type="GO" id="GO:0008757">
    <property type="term" value="F:S-adenosylmethionine-dependent methyltransferase activity"/>
    <property type="evidence" value="ECO:0007669"/>
    <property type="project" value="InterPro"/>
</dbReference>
<dbReference type="Proteomes" id="UP000176608">
    <property type="component" value="Unassembled WGS sequence"/>
</dbReference>
<dbReference type="Pfam" id="PF08241">
    <property type="entry name" value="Methyltransf_11"/>
    <property type="match status" value="1"/>
</dbReference>
<proteinExistence type="predicted"/>
<gene>
    <name evidence="2" type="ORF">A2886_00925</name>
</gene>
<organism evidence="2 3">
    <name type="scientific">candidate division WWE3 bacterium RIFCSPHIGHO2_01_FULL_42_13</name>
    <dbReference type="NCBI Taxonomy" id="1802617"/>
    <lineage>
        <taxon>Bacteria</taxon>
        <taxon>Katanobacteria</taxon>
    </lineage>
</organism>
<dbReference type="InterPro" id="IPR029063">
    <property type="entry name" value="SAM-dependent_MTases_sf"/>
</dbReference>
<dbReference type="InterPro" id="IPR013216">
    <property type="entry name" value="Methyltransf_11"/>
</dbReference>
<dbReference type="CDD" id="cd02440">
    <property type="entry name" value="AdoMet_MTases"/>
    <property type="match status" value="1"/>
</dbReference>
<dbReference type="Gene3D" id="3.40.50.150">
    <property type="entry name" value="Vaccinia Virus protein VP39"/>
    <property type="match status" value="1"/>
</dbReference>
<dbReference type="STRING" id="1802617.A2886_00925"/>
<comment type="caution">
    <text evidence="2">The sequence shown here is derived from an EMBL/GenBank/DDBJ whole genome shotgun (WGS) entry which is preliminary data.</text>
</comment>
<protein>
    <recommendedName>
        <fullName evidence="1">Methyltransferase type 11 domain-containing protein</fullName>
    </recommendedName>
</protein>
<name>A0A1F4UQG9_UNCKA</name>
<evidence type="ECO:0000313" key="3">
    <source>
        <dbReference type="Proteomes" id="UP000176608"/>
    </source>
</evidence>
<dbReference type="SUPFAM" id="SSF53335">
    <property type="entry name" value="S-adenosyl-L-methionine-dependent methyltransferases"/>
    <property type="match status" value="1"/>
</dbReference>